<dbReference type="Pfam" id="PF11897">
    <property type="entry name" value="DUF3417"/>
    <property type="match status" value="1"/>
</dbReference>
<evidence type="ECO:0000313" key="6">
    <source>
        <dbReference type="EMBL" id="GAX87452.1"/>
    </source>
</evidence>
<comment type="caution">
    <text evidence="6">The sequence shown here is derived from an EMBL/GenBank/DDBJ whole genome shotgun (WGS) entry which is preliminary data.</text>
</comment>
<dbReference type="PIRSF" id="PIRSF000460">
    <property type="entry name" value="Pprylas_GlgP"/>
    <property type="match status" value="1"/>
</dbReference>
<accession>A0A292Y9A1</accession>
<evidence type="ECO:0000256" key="2">
    <source>
        <dbReference type="ARBA" id="ARBA00006047"/>
    </source>
</evidence>
<keyword evidence="6" id="KW-0328">Glycosyltransferase</keyword>
<dbReference type="RefSeq" id="WP_096258587.1">
    <property type="nucleotide sequence ID" value="NZ_BDME01000001.1"/>
</dbReference>
<dbReference type="GO" id="GO:0008184">
    <property type="term" value="F:glycogen phosphorylase activity"/>
    <property type="evidence" value="ECO:0007669"/>
    <property type="project" value="InterPro"/>
</dbReference>
<dbReference type="Gene3D" id="3.40.50.2000">
    <property type="entry name" value="Glycogen Phosphorylase B"/>
    <property type="match status" value="2"/>
</dbReference>
<dbReference type="InterPro" id="IPR052182">
    <property type="entry name" value="Glycogen/Maltodextrin_Phosph"/>
</dbReference>
<gene>
    <name evidence="6" type="ORF">LNAT_P0748</name>
</gene>
<evidence type="ECO:0000256" key="3">
    <source>
        <dbReference type="ARBA" id="ARBA00022533"/>
    </source>
</evidence>
<dbReference type="EC" id="2.4.1.1" evidence="6"/>
<feature type="modified residue" description="N6-(pyridoxal phosphate)lysine" evidence="4">
    <location>
        <position position="593"/>
    </location>
</feature>
<dbReference type="Proteomes" id="UP000217944">
    <property type="component" value="Unassembled WGS sequence"/>
</dbReference>
<organism evidence="6 7">
    <name type="scientific">Lebetimonas natsushimae</name>
    <dbReference type="NCBI Taxonomy" id="1936991"/>
    <lineage>
        <taxon>Bacteria</taxon>
        <taxon>Pseudomonadati</taxon>
        <taxon>Campylobacterota</taxon>
        <taxon>Epsilonproteobacteria</taxon>
        <taxon>Nautiliales</taxon>
        <taxon>Nautiliaceae</taxon>
        <taxon>Lebetimonas</taxon>
    </lineage>
</organism>
<dbReference type="GO" id="GO:0030170">
    <property type="term" value="F:pyridoxal phosphate binding"/>
    <property type="evidence" value="ECO:0007669"/>
    <property type="project" value="InterPro"/>
</dbReference>
<sequence>MKTKNILLENFPKELENLKKIALNLWWSWNPRARELFKIIDPFLWEYVNHNPIALLNSLNDDDYKNLINNHEFMKEYHLVSALFKDYLNSSKIYTDENTYKIAYFCAEFGLHHSLPIYSGGLGFLAGDVLKESSDMNIPMVGIGFMYSNGYVKQVIGSDGWQHGENQPINKDEAPIERVLDKNGNHLIIQVPFIDPPIYTAVWKVNVGKIELYLLDTDIEQNSPWDRGISSHLYTPDMQQRLRQQIVLGIGGYAVLETLGIKYSILHLNEGHPAFALFERIRYFINQGLSKEEAIKKVKSTSIFTTHTPLAAATDVYSFENVGNYFKDYVKNIKMDLNEFFSFGINPDDPHGFNMTILAMNLSDNINAVSKKHKIVTENIWKNFLIKTDKKIDYVTNGVHIPTWINEDLYKMYDELIGNWLEIQDDANAFDIIDDIDDKKLWKMHKKYKKLMVDFINKKAQKKWESGADPLVVIAEGALLDNDILTVTFARRMTGYKRPDLILKDLDRLYSIIHNPRRPIQIIFSGKAHPADTPGKQIIQRIFKVCEDPKSRGRIAFVEDYNEEVAKYLIRGSDIWLNNPRLPLEASGTSGMKAEINGNVHLSSLDGWWPEGFNGKNGFTIGGEISDDEKDAQSIYENLERIANLYYDRDDLNYPKKWIQIKKEAIKSVTPNFSARRMMKDYLNKFYLKISSNLRRGK</sequence>
<dbReference type="EMBL" id="BDME01000001">
    <property type="protein sequence ID" value="GAX87452.1"/>
    <property type="molecule type" value="Genomic_DNA"/>
</dbReference>
<dbReference type="SUPFAM" id="SSF53756">
    <property type="entry name" value="UDP-Glycosyltransferase/glycogen phosphorylase"/>
    <property type="match status" value="1"/>
</dbReference>
<protein>
    <submittedName>
        <fullName evidence="6">Starch phosphorylase</fullName>
        <ecNumber evidence="6">2.4.1.1</ecNumber>
    </submittedName>
</protein>
<keyword evidence="3" id="KW-0021">Allosteric enzyme</keyword>
<dbReference type="AlphaFoldDB" id="A0A292Y9A1"/>
<evidence type="ECO:0000256" key="4">
    <source>
        <dbReference type="PIRSR" id="PIRSR000460-1"/>
    </source>
</evidence>
<dbReference type="PANTHER" id="PTHR42655:SF1">
    <property type="entry name" value="GLYCOGEN PHOSPHORYLASE"/>
    <property type="match status" value="1"/>
</dbReference>
<proteinExistence type="inferred from homology"/>
<dbReference type="InterPro" id="IPR024517">
    <property type="entry name" value="Glycogen_phosphorylase_DUF3417"/>
</dbReference>
<keyword evidence="4" id="KW-0663">Pyridoxal phosphate</keyword>
<name>A0A292Y9A1_9BACT</name>
<dbReference type="OrthoDB" id="7229284at2"/>
<keyword evidence="6" id="KW-0808">Transferase</keyword>
<comment type="catalytic activity">
    <reaction evidence="1">
        <text>[(1-&gt;4)-alpha-D-glucosyl](n) + phosphate = [(1-&gt;4)-alpha-D-glucosyl](n-1) + alpha-D-glucose 1-phosphate</text>
        <dbReference type="Rhea" id="RHEA:41732"/>
        <dbReference type="Rhea" id="RHEA-COMP:9584"/>
        <dbReference type="Rhea" id="RHEA-COMP:9586"/>
        <dbReference type="ChEBI" id="CHEBI:15444"/>
        <dbReference type="ChEBI" id="CHEBI:43474"/>
        <dbReference type="ChEBI" id="CHEBI:58601"/>
        <dbReference type="EC" id="2.4.1.1"/>
    </reaction>
</comment>
<keyword evidence="7" id="KW-1185">Reference proteome</keyword>
<dbReference type="InterPro" id="IPR011834">
    <property type="entry name" value="Agluc_phsphrylas"/>
</dbReference>
<dbReference type="InterPro" id="IPR000811">
    <property type="entry name" value="Glyco_trans_35"/>
</dbReference>
<dbReference type="Pfam" id="PF00343">
    <property type="entry name" value="Phosphorylase"/>
    <property type="match status" value="1"/>
</dbReference>
<evidence type="ECO:0000313" key="7">
    <source>
        <dbReference type="Proteomes" id="UP000217944"/>
    </source>
</evidence>
<feature type="domain" description="DUF3417" evidence="5">
    <location>
        <begin position="12"/>
        <end position="115"/>
    </location>
</feature>
<reference evidence="6 7" key="1">
    <citation type="journal article" date="2017" name="Syst. Appl. Microbiol.">
        <title>Lebetimonas natsushimae sp. nov., a novel strictly anaerobic, moderately thermophilic chemoautotroph isolated from a deep-sea hydrothermal vent polychaete nest in the Mid-Okinawa Trough.</title>
        <authorList>
            <person name="Nagata R."/>
            <person name="Takaki Y."/>
            <person name="Tame A."/>
            <person name="Nunoura T."/>
            <person name="Muto H."/>
            <person name="Mino S."/>
            <person name="Sawayama S."/>
            <person name="Takai K."/>
            <person name="Nakagawa S."/>
        </authorList>
    </citation>
    <scope>NUCLEOTIDE SEQUENCE [LARGE SCALE GENOMIC DNA]</scope>
    <source>
        <strain evidence="6 7">HS1857</strain>
    </source>
</reference>
<dbReference type="NCBIfam" id="TIGR02094">
    <property type="entry name" value="more_P_ylases"/>
    <property type="match status" value="1"/>
</dbReference>
<dbReference type="PANTHER" id="PTHR42655">
    <property type="entry name" value="GLYCOGEN PHOSPHORYLASE"/>
    <property type="match status" value="1"/>
</dbReference>
<evidence type="ECO:0000256" key="1">
    <source>
        <dbReference type="ARBA" id="ARBA00001275"/>
    </source>
</evidence>
<dbReference type="GO" id="GO:0005975">
    <property type="term" value="P:carbohydrate metabolic process"/>
    <property type="evidence" value="ECO:0007669"/>
    <property type="project" value="InterPro"/>
</dbReference>
<comment type="similarity">
    <text evidence="2">Belongs to the glycogen phosphorylase family.</text>
</comment>
<evidence type="ECO:0000259" key="5">
    <source>
        <dbReference type="Pfam" id="PF11897"/>
    </source>
</evidence>